<feature type="region of interest" description="Disordered" evidence="13">
    <location>
        <begin position="166"/>
        <end position="207"/>
    </location>
</feature>
<dbReference type="Pfam" id="PF06090">
    <property type="entry name" value="Ins_P5_2-kin"/>
    <property type="match status" value="1"/>
</dbReference>
<dbReference type="PANTHER" id="PTHR14456:SF5">
    <property type="entry name" value="INOSITOL-PENTAKISPHOSPHATE 2-KINASE"/>
    <property type="match status" value="1"/>
</dbReference>
<dbReference type="GO" id="GO:0046872">
    <property type="term" value="F:metal ion binding"/>
    <property type="evidence" value="ECO:0007669"/>
    <property type="project" value="UniProtKB-KW"/>
</dbReference>
<evidence type="ECO:0000256" key="10">
    <source>
        <dbReference type="ARBA" id="ARBA00022840"/>
    </source>
</evidence>
<evidence type="ECO:0000256" key="3">
    <source>
        <dbReference type="ARBA" id="ARBA00007229"/>
    </source>
</evidence>
<keyword evidence="16" id="KW-1185">Reference proteome</keyword>
<sequence length="723" mass="81202">MERASSSSDSSSSMASSSDQSLSINSDQTSPFVTSSMLSRTSSSSSSAVGDYIGTESCFDVLSADEENDVVSVAAESVKSRFRYGGRRREEREARAAAAREFPPPIPLLAQTGNLLPHMPWVLKRVVTSDGRLILREEKVRHHEYFRANRSNGRLTLHLVPLDDDVFDLPQEPSHYQSDDDNDDEEDDDEDECDDDQHQEVEDDLDDLADKINKDVTINASHDDDKGNVHGDSEDGYRKVILVAMGEETVGESGVIVGGGGSPRGKCLKSCFVGMRVHEIRPMEEIVLEPKDAADWSYRGEGAVNLVLAYTGSSPTFLGKMMRIQKMPKDGNENGDKSENGLTTHEKLIWADIKDLVSCKNKEIEEYLFVKHVMRPLLGRKHVNPGIRLLVPKEFLESVEKIITSQRPSWRADAASVDTNRSSVLLMDDLTLFAHGHVEDKPCLSVEIKPKCGFLPSSSFIAEENVIKKSITRFEMHQVLKLRENEISEISEYDPLDLFSGSKERILKAIKALYATPQNNFRVFLNGSLVFGGLGGGICKTTSKVELAFEHILKDIIKTDDGLCADRFIELVAETVYTSGVLDQLLDVQKLDNYNIEGAIHVYYDFIDQPCKVCRELNQYSSMHSIPLDEKVNILKDFLISATAKDCSVMISFRSTEVGLSRSSSHSNLHLESTKQEFEYKVHFIDLDMRPLKKMEVYYELDKKIMNTYLEMLKKKGDQPRCF</sequence>
<keyword evidence="8" id="KW-0418">Kinase</keyword>
<evidence type="ECO:0000259" key="14">
    <source>
        <dbReference type="Pfam" id="PF11250"/>
    </source>
</evidence>
<keyword evidence="9" id="KW-0862">Zinc</keyword>
<reference evidence="15" key="1">
    <citation type="submission" date="2021-01" db="EMBL/GenBank/DDBJ databases">
        <authorList>
            <person name="Bezrukov I."/>
        </authorList>
    </citation>
    <scope>NUCLEOTIDE SEQUENCE</scope>
</reference>
<keyword evidence="10" id="KW-0067">ATP-binding</keyword>
<comment type="cofactor">
    <cofactor evidence="2">
        <name>Zn(2+)</name>
        <dbReference type="ChEBI" id="CHEBI:29105"/>
    </cofactor>
</comment>
<dbReference type="Pfam" id="PF11250">
    <property type="entry name" value="FAF"/>
    <property type="match status" value="1"/>
</dbReference>
<feature type="domain" description="FAF" evidence="14">
    <location>
        <begin position="101"/>
        <end position="159"/>
    </location>
</feature>
<dbReference type="EMBL" id="LR999451">
    <property type="protein sequence ID" value="CAE5958219.1"/>
    <property type="molecule type" value="Genomic_DNA"/>
</dbReference>
<evidence type="ECO:0000256" key="9">
    <source>
        <dbReference type="ARBA" id="ARBA00022833"/>
    </source>
</evidence>
<evidence type="ECO:0000313" key="16">
    <source>
        <dbReference type="Proteomes" id="UP000682877"/>
    </source>
</evidence>
<comment type="catalytic activity">
    <reaction evidence="1">
        <text>1D-myo-inositol 1,3,4,5,6-pentakisphosphate + ATP = 1D-myo-inositol hexakisphosphate + ADP + H(+)</text>
        <dbReference type="Rhea" id="RHEA:20313"/>
        <dbReference type="ChEBI" id="CHEBI:15378"/>
        <dbReference type="ChEBI" id="CHEBI:30616"/>
        <dbReference type="ChEBI" id="CHEBI:57733"/>
        <dbReference type="ChEBI" id="CHEBI:58130"/>
        <dbReference type="ChEBI" id="CHEBI:456216"/>
        <dbReference type="EC" id="2.7.1.158"/>
    </reaction>
</comment>
<dbReference type="InterPro" id="IPR043001">
    <property type="entry name" value="IP5_2-K_N_lobe"/>
</dbReference>
<name>A0A8S1ZHT2_ARAAE</name>
<evidence type="ECO:0000256" key="5">
    <source>
        <dbReference type="ARBA" id="ARBA00022679"/>
    </source>
</evidence>
<dbReference type="Gene3D" id="3.30.200.110">
    <property type="entry name" value="Inositol-pentakisphosphate 2-kinase, N-lobe"/>
    <property type="match status" value="1"/>
</dbReference>
<dbReference type="GO" id="GO:0035299">
    <property type="term" value="F:inositol-1,3,4,5,6-pentakisphosphate 2-kinase activity"/>
    <property type="evidence" value="ECO:0007669"/>
    <property type="project" value="UniProtKB-EC"/>
</dbReference>
<evidence type="ECO:0000256" key="2">
    <source>
        <dbReference type="ARBA" id="ARBA00001947"/>
    </source>
</evidence>
<dbReference type="GO" id="GO:0005524">
    <property type="term" value="F:ATP binding"/>
    <property type="evidence" value="ECO:0007669"/>
    <property type="project" value="UniProtKB-KW"/>
</dbReference>
<evidence type="ECO:0000256" key="13">
    <source>
        <dbReference type="SAM" id="MobiDB-lite"/>
    </source>
</evidence>
<evidence type="ECO:0000256" key="12">
    <source>
        <dbReference type="ARBA" id="ARBA00056211"/>
    </source>
</evidence>
<evidence type="ECO:0000256" key="11">
    <source>
        <dbReference type="ARBA" id="ARBA00029574"/>
    </source>
</evidence>
<dbReference type="PANTHER" id="PTHR14456">
    <property type="entry name" value="INOSITOL POLYPHOSPHATE KINASE 1"/>
    <property type="match status" value="1"/>
</dbReference>
<keyword evidence="7" id="KW-0547">Nucleotide-binding</keyword>
<feature type="region of interest" description="Disordered" evidence="13">
    <location>
        <begin position="1"/>
        <end position="50"/>
    </location>
</feature>
<comment type="similarity">
    <text evidence="3">Belongs to the IPK1 type 2 family.</text>
</comment>
<keyword evidence="5" id="KW-0808">Transferase</keyword>
<protein>
    <recommendedName>
        <fullName evidence="4">inositol-pentakisphosphate 2-kinase</fullName>
        <ecNumber evidence="4">2.7.1.158</ecNumber>
    </recommendedName>
    <alternativeName>
        <fullName evidence="11">Ins(1,3,4,5,6)P5 2-kinase</fullName>
    </alternativeName>
</protein>
<dbReference type="InterPro" id="IPR046431">
    <property type="entry name" value="FAF_dom"/>
</dbReference>
<dbReference type="AlphaFoldDB" id="A0A8S1ZHT2"/>
<proteinExistence type="inferred from homology"/>
<keyword evidence="6" id="KW-0479">Metal-binding</keyword>
<evidence type="ECO:0000256" key="7">
    <source>
        <dbReference type="ARBA" id="ARBA00022741"/>
    </source>
</evidence>
<evidence type="ECO:0000313" key="15">
    <source>
        <dbReference type="EMBL" id="CAE5958219.1"/>
    </source>
</evidence>
<dbReference type="GO" id="GO:0032958">
    <property type="term" value="P:inositol phosphate biosynthetic process"/>
    <property type="evidence" value="ECO:0007669"/>
    <property type="project" value="TreeGrafter"/>
</dbReference>
<comment type="function">
    <text evidence="12">Phosphorylates Ins(1,3,4,5,6)P5 at position 2 to form Ins(1,2,3,4,5,6)P6 (InsP6 or phytate). Phytate is a regulator of intracellular signaling, a highly abundant animal antinutrient, and a phosphate store in plant seeds. Also phosphorylates Ins(1,3,4,6)P4 and Ins(1,4,5,6)P4 to produce Ins(1,2,3,4,6)P5 and Ins(1,2,4,5,6)P5.</text>
</comment>
<dbReference type="Proteomes" id="UP000682877">
    <property type="component" value="Chromosome 1"/>
</dbReference>
<feature type="compositionally biased region" description="Low complexity" evidence="13">
    <location>
        <begin position="35"/>
        <end position="47"/>
    </location>
</feature>
<organism evidence="15 16">
    <name type="scientific">Arabidopsis arenosa</name>
    <name type="common">Sand rock-cress</name>
    <name type="synonym">Cardaminopsis arenosa</name>
    <dbReference type="NCBI Taxonomy" id="38785"/>
    <lineage>
        <taxon>Eukaryota</taxon>
        <taxon>Viridiplantae</taxon>
        <taxon>Streptophyta</taxon>
        <taxon>Embryophyta</taxon>
        <taxon>Tracheophyta</taxon>
        <taxon>Spermatophyta</taxon>
        <taxon>Magnoliopsida</taxon>
        <taxon>eudicotyledons</taxon>
        <taxon>Gunneridae</taxon>
        <taxon>Pentapetalae</taxon>
        <taxon>rosids</taxon>
        <taxon>malvids</taxon>
        <taxon>Brassicales</taxon>
        <taxon>Brassicaceae</taxon>
        <taxon>Camelineae</taxon>
        <taxon>Arabidopsis</taxon>
    </lineage>
</organism>
<evidence type="ECO:0000256" key="4">
    <source>
        <dbReference type="ARBA" id="ARBA00012023"/>
    </source>
</evidence>
<evidence type="ECO:0000256" key="6">
    <source>
        <dbReference type="ARBA" id="ARBA00022723"/>
    </source>
</evidence>
<dbReference type="EC" id="2.7.1.158" evidence="4"/>
<feature type="compositionally biased region" description="Acidic residues" evidence="13">
    <location>
        <begin position="179"/>
        <end position="207"/>
    </location>
</feature>
<gene>
    <name evidence="15" type="ORF">AARE701A_LOCUS1840</name>
</gene>
<evidence type="ECO:0000256" key="1">
    <source>
        <dbReference type="ARBA" id="ARBA00001774"/>
    </source>
</evidence>
<dbReference type="InterPro" id="IPR009286">
    <property type="entry name" value="Ins_P5_2-kin"/>
</dbReference>
<evidence type="ECO:0000256" key="8">
    <source>
        <dbReference type="ARBA" id="ARBA00022777"/>
    </source>
</evidence>
<accession>A0A8S1ZHT2</accession>
<feature type="compositionally biased region" description="Low complexity" evidence="13">
    <location>
        <begin position="1"/>
        <end position="28"/>
    </location>
</feature>
<dbReference type="FunFam" id="3.30.200.110:FF:000002">
    <property type="entry name" value="Inositol-pentakisphosphate 2-kinase"/>
    <property type="match status" value="1"/>
</dbReference>
<dbReference type="GO" id="GO:0005634">
    <property type="term" value="C:nucleus"/>
    <property type="evidence" value="ECO:0007669"/>
    <property type="project" value="TreeGrafter"/>
</dbReference>